<sequence length="128" mass="13502">MAGSAPDPAPVSGAPEANISQSDVNPVEAPSGLEAYVAQQSALRNIIMLQMKDLSDHVVVAEAASVKAVAQMAATAESGDAELEALQKLPYVPHVSGNPFPTRASTLESDMPQMYELYNDKPYDSLSK</sequence>
<name>A0AAE0FUZ5_9CHLO</name>
<reference evidence="2 3" key="1">
    <citation type="journal article" date="2015" name="Genome Biol. Evol.">
        <title>Comparative Genomics of a Bacterivorous Green Alga Reveals Evolutionary Causalities and Consequences of Phago-Mixotrophic Mode of Nutrition.</title>
        <authorList>
            <person name="Burns J.A."/>
            <person name="Paasch A."/>
            <person name="Narechania A."/>
            <person name="Kim E."/>
        </authorList>
    </citation>
    <scope>NUCLEOTIDE SEQUENCE [LARGE SCALE GENOMIC DNA]</scope>
    <source>
        <strain evidence="2 3">PLY_AMNH</strain>
    </source>
</reference>
<evidence type="ECO:0000313" key="2">
    <source>
        <dbReference type="EMBL" id="KAK3266504.1"/>
    </source>
</evidence>
<organism evidence="2 3">
    <name type="scientific">Cymbomonas tetramitiformis</name>
    <dbReference type="NCBI Taxonomy" id="36881"/>
    <lineage>
        <taxon>Eukaryota</taxon>
        <taxon>Viridiplantae</taxon>
        <taxon>Chlorophyta</taxon>
        <taxon>Pyramimonadophyceae</taxon>
        <taxon>Pyramimonadales</taxon>
        <taxon>Pyramimonadaceae</taxon>
        <taxon>Cymbomonas</taxon>
    </lineage>
</organism>
<accession>A0AAE0FUZ5</accession>
<evidence type="ECO:0000256" key="1">
    <source>
        <dbReference type="SAM" id="MobiDB-lite"/>
    </source>
</evidence>
<gene>
    <name evidence="2" type="ORF">CYMTET_24879</name>
</gene>
<proteinExistence type="predicted"/>
<dbReference type="AlphaFoldDB" id="A0AAE0FUZ5"/>
<keyword evidence="3" id="KW-1185">Reference proteome</keyword>
<evidence type="ECO:0000313" key="3">
    <source>
        <dbReference type="Proteomes" id="UP001190700"/>
    </source>
</evidence>
<protein>
    <submittedName>
        <fullName evidence="2">Uncharacterized protein</fullName>
    </submittedName>
</protein>
<dbReference type="EMBL" id="LGRX02013019">
    <property type="protein sequence ID" value="KAK3266504.1"/>
    <property type="molecule type" value="Genomic_DNA"/>
</dbReference>
<dbReference type="Proteomes" id="UP001190700">
    <property type="component" value="Unassembled WGS sequence"/>
</dbReference>
<comment type="caution">
    <text evidence="2">The sequence shown here is derived from an EMBL/GenBank/DDBJ whole genome shotgun (WGS) entry which is preliminary data.</text>
</comment>
<feature type="region of interest" description="Disordered" evidence="1">
    <location>
        <begin position="1"/>
        <end position="26"/>
    </location>
</feature>